<dbReference type="FunFam" id="3.30.70.330:FF:000091">
    <property type="entry name" value="Polyadenylate-binding protein"/>
    <property type="match status" value="1"/>
</dbReference>
<dbReference type="InterPro" id="IPR035979">
    <property type="entry name" value="RBD_domain_sf"/>
</dbReference>
<feature type="domain" description="RRM" evidence="5">
    <location>
        <begin position="9"/>
        <end position="88"/>
    </location>
</feature>
<evidence type="ECO:0000256" key="3">
    <source>
        <dbReference type="ARBA" id="ARBA00022884"/>
    </source>
</evidence>
<evidence type="ECO:0000313" key="6">
    <source>
        <dbReference type="EMBL" id="BAF85046.1"/>
    </source>
</evidence>
<protein>
    <submittedName>
        <fullName evidence="6">cDNA FLJ76362</fullName>
    </submittedName>
</protein>
<dbReference type="EMBL" id="AK292357">
    <property type="protein sequence ID" value="BAF85046.1"/>
    <property type="molecule type" value="mRNA"/>
</dbReference>
<feature type="domain" description="RRM" evidence="5">
    <location>
        <begin position="114"/>
        <end position="190"/>
    </location>
</feature>
<dbReference type="GO" id="GO:0003723">
    <property type="term" value="F:RNA binding"/>
    <property type="evidence" value="ECO:0007669"/>
    <property type="project" value="UniProtKB-UniRule"/>
</dbReference>
<evidence type="ECO:0000256" key="4">
    <source>
        <dbReference type="PROSITE-ProRule" id="PRU00176"/>
    </source>
</evidence>
<dbReference type="AlphaFoldDB" id="A8K8J2"/>
<evidence type="ECO:0000256" key="2">
    <source>
        <dbReference type="ARBA" id="ARBA00022737"/>
    </source>
</evidence>
<dbReference type="Gene3D" id="3.30.70.330">
    <property type="match status" value="2"/>
</dbReference>
<sequence length="269" mass="29876">MDGMLLNGLNVFVGRFRSPKEQEAELGARAKESKVGPASSVKVITDEGGKSKGFGFVSFERHEDPQTAMDVNGKEFSGNQTYICLAPKKVEEQTELKCKFEQMKQDRITRYQGANVCVKNLDESIDDERLQKEFSPFGIINSANVMMEGGCSKRFGFVCFSSPEEVAKAVTAMNGKIVASKPLHVALAQCKEQRLAHFTNQYMQKMASVRAVPHPVINPYQPAPSTCYFVAAIPQTQNRAAYYPPGQIAQLRPSPPWAVQSVRPYPFQI</sequence>
<name>A8K8J2_HUMAN</name>
<comment type="similarity">
    <text evidence="1">Belongs to the polyadenylate-binding protein type-1 family.</text>
</comment>
<dbReference type="SMART" id="SM00360">
    <property type="entry name" value="RRM"/>
    <property type="match status" value="2"/>
</dbReference>
<dbReference type="InterPro" id="IPR000504">
    <property type="entry name" value="RRM_dom"/>
</dbReference>
<dbReference type="PANTHER" id="PTHR24012">
    <property type="entry name" value="RNA BINDING PROTEIN"/>
    <property type="match status" value="1"/>
</dbReference>
<dbReference type="InterPro" id="IPR012677">
    <property type="entry name" value="Nucleotide-bd_a/b_plait_sf"/>
</dbReference>
<evidence type="ECO:0000256" key="1">
    <source>
        <dbReference type="ARBA" id="ARBA00008557"/>
    </source>
</evidence>
<dbReference type="SUPFAM" id="SSF54928">
    <property type="entry name" value="RNA-binding domain, RBD"/>
    <property type="match status" value="1"/>
</dbReference>
<accession>A8K8J2</accession>
<keyword evidence="2" id="KW-0677">Repeat</keyword>
<keyword evidence="3 4" id="KW-0694">RNA-binding</keyword>
<evidence type="ECO:0000259" key="5">
    <source>
        <dbReference type="PROSITE" id="PS50102"/>
    </source>
</evidence>
<dbReference type="PeptideAtlas" id="A8K8J2"/>
<dbReference type="PROSITE" id="PS50102">
    <property type="entry name" value="RRM"/>
    <property type="match status" value="2"/>
</dbReference>
<proteinExistence type="evidence at transcript level"/>
<organism evidence="6">
    <name type="scientific">Homo sapiens</name>
    <name type="common">Human</name>
    <dbReference type="NCBI Taxonomy" id="9606"/>
    <lineage>
        <taxon>Eukaryota</taxon>
        <taxon>Metazoa</taxon>
        <taxon>Chordata</taxon>
        <taxon>Craniata</taxon>
        <taxon>Vertebrata</taxon>
        <taxon>Euteleostomi</taxon>
        <taxon>Mammalia</taxon>
        <taxon>Eutheria</taxon>
        <taxon>Euarchontoglires</taxon>
        <taxon>Primates</taxon>
        <taxon>Haplorrhini</taxon>
        <taxon>Catarrhini</taxon>
        <taxon>Hominidae</taxon>
        <taxon>Homo</taxon>
    </lineage>
</organism>
<reference evidence="6" key="1">
    <citation type="submission" date="2007-10" db="EMBL/GenBank/DDBJ databases">
        <title>NEDO human cDNA sequencing project.</title>
        <authorList>
            <person name="Wakamatsu A."/>
            <person name="Yamamoto J."/>
            <person name="Kimura K."/>
            <person name="Ishii S."/>
            <person name="Watanabe K."/>
            <person name="Sugiyama A."/>
            <person name="Murakawa K."/>
            <person name="Kaida T."/>
            <person name="Tsuchiya K."/>
            <person name="Fukuzumi Y."/>
            <person name="Kumagai A."/>
            <person name="Oishi Y."/>
            <person name="Yamamoto S."/>
            <person name="Ono Y."/>
            <person name="Komori Y."/>
            <person name="Yamazaki M."/>
            <person name="Kisu Y."/>
            <person name="Nishikawa T."/>
            <person name="Sugano S."/>
            <person name="Nomura N."/>
            <person name="Isogai T."/>
        </authorList>
    </citation>
    <scope>NUCLEOTIDE SEQUENCE</scope>
    <source>
        <tissue evidence="6">Testis</tissue>
    </source>
</reference>
<dbReference type="Pfam" id="PF00076">
    <property type="entry name" value="RRM_1"/>
    <property type="match status" value="2"/>
</dbReference>